<dbReference type="PROSITE" id="PS00198">
    <property type="entry name" value="4FE4S_FER_1"/>
    <property type="match status" value="2"/>
</dbReference>
<dbReference type="PANTHER" id="PTHR43687:SF2">
    <property type="entry name" value="FERREDOXIN 3"/>
    <property type="match status" value="1"/>
</dbReference>
<name>A0A6S6SJD2_9BACT</name>
<evidence type="ECO:0000256" key="4">
    <source>
        <dbReference type="ARBA" id="ARBA00023014"/>
    </source>
</evidence>
<evidence type="ECO:0000256" key="3">
    <source>
        <dbReference type="ARBA" id="ARBA00023004"/>
    </source>
</evidence>
<protein>
    <submittedName>
        <fullName evidence="6">NADH dehydrogenase subunit I</fullName>
    </submittedName>
</protein>
<dbReference type="EMBL" id="CACVAX010000012">
    <property type="protein sequence ID" value="CAA6805021.1"/>
    <property type="molecule type" value="Genomic_DNA"/>
</dbReference>
<proteinExistence type="predicted"/>
<evidence type="ECO:0000313" key="6">
    <source>
        <dbReference type="EMBL" id="CAA6805021.1"/>
    </source>
</evidence>
<dbReference type="PANTHER" id="PTHR43687">
    <property type="entry name" value="ADENYLYLSULFATE REDUCTASE, BETA SUBUNIT"/>
    <property type="match status" value="1"/>
</dbReference>
<dbReference type="InterPro" id="IPR017896">
    <property type="entry name" value="4Fe4S_Fe-S-bd"/>
</dbReference>
<gene>
    <name evidence="6" type="ORF">HELGO_WM11382</name>
</gene>
<evidence type="ECO:0000256" key="2">
    <source>
        <dbReference type="ARBA" id="ARBA00022723"/>
    </source>
</evidence>
<dbReference type="Gene3D" id="3.30.70.20">
    <property type="match status" value="1"/>
</dbReference>
<dbReference type="InterPro" id="IPR017900">
    <property type="entry name" value="4Fe4S_Fe_S_CS"/>
</dbReference>
<dbReference type="GO" id="GO:0051539">
    <property type="term" value="F:4 iron, 4 sulfur cluster binding"/>
    <property type="evidence" value="ECO:0007669"/>
    <property type="project" value="UniProtKB-KW"/>
</dbReference>
<keyword evidence="2" id="KW-0479">Metal-binding</keyword>
<keyword evidence="3" id="KW-0408">Iron</keyword>
<dbReference type="AlphaFoldDB" id="A0A6S6SJD2"/>
<evidence type="ECO:0000256" key="1">
    <source>
        <dbReference type="ARBA" id="ARBA00022485"/>
    </source>
</evidence>
<evidence type="ECO:0000259" key="5">
    <source>
        <dbReference type="PROSITE" id="PS51379"/>
    </source>
</evidence>
<sequence length="71" mass="7657">MSISSIRGCIGCGDCVRACPTDVLRLDPKSGKAVIMYVADCQICHLCRMYCPVDAIIISPEKTIPVIVAWG</sequence>
<dbReference type="PROSITE" id="PS51379">
    <property type="entry name" value="4FE4S_FER_2"/>
    <property type="match status" value="2"/>
</dbReference>
<keyword evidence="1" id="KW-0004">4Fe-4S</keyword>
<organism evidence="6">
    <name type="scientific">uncultured Sulfurovum sp</name>
    <dbReference type="NCBI Taxonomy" id="269237"/>
    <lineage>
        <taxon>Bacteria</taxon>
        <taxon>Pseudomonadati</taxon>
        <taxon>Campylobacterota</taxon>
        <taxon>Epsilonproteobacteria</taxon>
        <taxon>Campylobacterales</taxon>
        <taxon>Sulfurovaceae</taxon>
        <taxon>Sulfurovum</taxon>
        <taxon>environmental samples</taxon>
    </lineage>
</organism>
<dbReference type="SUPFAM" id="SSF54862">
    <property type="entry name" value="4Fe-4S ferredoxins"/>
    <property type="match status" value="1"/>
</dbReference>
<feature type="domain" description="4Fe-4S ferredoxin-type" evidence="5">
    <location>
        <begin position="31"/>
        <end position="61"/>
    </location>
</feature>
<reference evidence="6" key="1">
    <citation type="submission" date="2020-01" db="EMBL/GenBank/DDBJ databases">
        <authorList>
            <person name="Meier V. D."/>
            <person name="Meier V D."/>
        </authorList>
    </citation>
    <scope>NUCLEOTIDE SEQUENCE</scope>
    <source>
        <strain evidence="6">HLG_WM_MAG_04</strain>
    </source>
</reference>
<dbReference type="Pfam" id="PF12838">
    <property type="entry name" value="Fer4_7"/>
    <property type="match status" value="1"/>
</dbReference>
<keyword evidence="4" id="KW-0411">Iron-sulfur</keyword>
<dbReference type="InterPro" id="IPR050572">
    <property type="entry name" value="Fe-S_Ferredoxin"/>
</dbReference>
<accession>A0A6S6SJD2</accession>
<feature type="domain" description="4Fe-4S ferredoxin-type" evidence="5">
    <location>
        <begin position="1"/>
        <end position="29"/>
    </location>
</feature>
<dbReference type="GO" id="GO:0046872">
    <property type="term" value="F:metal ion binding"/>
    <property type="evidence" value="ECO:0007669"/>
    <property type="project" value="UniProtKB-KW"/>
</dbReference>